<feature type="non-terminal residue" evidence="3">
    <location>
        <position position="598"/>
    </location>
</feature>
<evidence type="ECO:0000313" key="4">
    <source>
        <dbReference type="Proteomes" id="UP001189429"/>
    </source>
</evidence>
<keyword evidence="2" id="KW-0812">Transmembrane</keyword>
<evidence type="ECO:0000256" key="2">
    <source>
        <dbReference type="SAM" id="Phobius"/>
    </source>
</evidence>
<evidence type="ECO:0000256" key="1">
    <source>
        <dbReference type="SAM" id="MobiDB-lite"/>
    </source>
</evidence>
<reference evidence="3" key="1">
    <citation type="submission" date="2023-10" db="EMBL/GenBank/DDBJ databases">
        <authorList>
            <person name="Chen Y."/>
            <person name="Shah S."/>
            <person name="Dougan E. K."/>
            <person name="Thang M."/>
            <person name="Chan C."/>
        </authorList>
    </citation>
    <scope>NUCLEOTIDE SEQUENCE [LARGE SCALE GENOMIC DNA]</scope>
</reference>
<feature type="compositionally biased region" description="Acidic residues" evidence="1">
    <location>
        <begin position="304"/>
        <end position="322"/>
    </location>
</feature>
<feature type="compositionally biased region" description="Basic and acidic residues" evidence="1">
    <location>
        <begin position="7"/>
        <end position="25"/>
    </location>
</feature>
<organism evidence="3 4">
    <name type="scientific">Prorocentrum cordatum</name>
    <dbReference type="NCBI Taxonomy" id="2364126"/>
    <lineage>
        <taxon>Eukaryota</taxon>
        <taxon>Sar</taxon>
        <taxon>Alveolata</taxon>
        <taxon>Dinophyceae</taxon>
        <taxon>Prorocentrales</taxon>
        <taxon>Prorocentraceae</taxon>
        <taxon>Prorocentrum</taxon>
    </lineage>
</organism>
<feature type="compositionally biased region" description="Acidic residues" evidence="1">
    <location>
        <begin position="26"/>
        <end position="41"/>
    </location>
</feature>
<comment type="caution">
    <text evidence="3">The sequence shown here is derived from an EMBL/GenBank/DDBJ whole genome shotgun (WGS) entry which is preliminary data.</text>
</comment>
<evidence type="ECO:0000313" key="3">
    <source>
        <dbReference type="EMBL" id="CAK0894445.1"/>
    </source>
</evidence>
<sequence>MAARAWRSPDRGRADRAPPPQRHDDDDFEQLDEEEAEDYEAAPETPVGGADRDGGGTRDNLPIPIFDGSGLRDFSRRVDAWQLATSLRSERRGPALYARLQDDAWAAVEDIDMQRLAEPGGLEFLMLELKDRFEEQEILRQGDVLHEFFVLLERRPQEQMRTFKRRFNTLVHRLAKFAVTLPAIVLGWIFLEKLRLPSDRRAMVLASANNDYDFKVMSAAAERNCPNVAEFDRPGSRGQDQTFKPKKFQRFAPRGGQHRAMHAEPDDEEVHDPVQDYLRDLDEDEHQAVESFLANGGDLTDLPGLDEFEDDAGDQGPGDDQDETMAALAEAYVAGFRESNKRFQQKDKFRIKFTSAKFKMKEFKNQRGYPPPSAPHQVQRDPKRQKEIDDLKKNSVCKARDQRGHRKGDPECPKTRGGGPPSSGARKPMLAIHDSGCAEAEPHKETRRRVGFAIYDSGCARGVMGYNVLKLWAALLRRCTRGLRYQRVDEKERFRFGAGDPVWSTFASLIPICVSHRISGILRVCIVPGDLPLLFSRPAAKQLGIRDDPRTSAFSFPEELGVPPVPVTEADSQHPLLNLFQFPAEGWVAPPGAVLGET</sequence>
<keyword evidence="2" id="KW-0472">Membrane</keyword>
<dbReference type="EMBL" id="CAUYUJ010019898">
    <property type="protein sequence ID" value="CAK0894445.1"/>
    <property type="molecule type" value="Genomic_DNA"/>
</dbReference>
<feature type="region of interest" description="Disordered" evidence="1">
    <location>
        <begin position="362"/>
        <end position="428"/>
    </location>
</feature>
<feature type="region of interest" description="Disordered" evidence="1">
    <location>
        <begin position="230"/>
        <end position="270"/>
    </location>
</feature>
<feature type="compositionally biased region" description="Basic and acidic residues" evidence="1">
    <location>
        <begin position="378"/>
        <end position="414"/>
    </location>
</feature>
<feature type="region of interest" description="Disordered" evidence="1">
    <location>
        <begin position="1"/>
        <end position="64"/>
    </location>
</feature>
<protein>
    <submittedName>
        <fullName evidence="3">Uncharacterized protein</fullName>
    </submittedName>
</protein>
<feature type="region of interest" description="Disordered" evidence="1">
    <location>
        <begin position="294"/>
        <end position="322"/>
    </location>
</feature>
<accession>A0ABN9X9F6</accession>
<proteinExistence type="predicted"/>
<name>A0ABN9X9F6_9DINO</name>
<feature type="transmembrane region" description="Helical" evidence="2">
    <location>
        <begin position="170"/>
        <end position="191"/>
    </location>
</feature>
<dbReference type="Proteomes" id="UP001189429">
    <property type="component" value="Unassembled WGS sequence"/>
</dbReference>
<keyword evidence="4" id="KW-1185">Reference proteome</keyword>
<gene>
    <name evidence="3" type="ORF">PCOR1329_LOCUS73489</name>
</gene>
<keyword evidence="2" id="KW-1133">Transmembrane helix</keyword>